<reference evidence="3" key="3">
    <citation type="submission" date="2022-09" db="EMBL/GenBank/DDBJ databases">
        <title>Intensive care unit water sources are persistently colonized with multi-drug resistant bacteria and are the site of extensive horizontal gene transfer of antibiotic resistance genes.</title>
        <authorList>
            <person name="Diorio-Toth L."/>
        </authorList>
    </citation>
    <scope>NUCLEOTIDE SEQUENCE</scope>
    <source>
        <strain evidence="3">GD03659</strain>
    </source>
</reference>
<dbReference type="Gene3D" id="1.20.58.1000">
    <property type="entry name" value="Metal-sensitive repressor, helix protomer"/>
    <property type="match status" value="1"/>
</dbReference>
<reference evidence="2 5" key="1">
    <citation type="submission" date="2017-04" db="EMBL/GenBank/DDBJ databases">
        <title>Characterization, genome and methylation analysis of a phthalic acid esters degrading strain Sphingobium yanoikuyae SHJ.</title>
        <authorList>
            <person name="Feng L."/>
        </authorList>
    </citation>
    <scope>NUCLEOTIDE SEQUENCE [LARGE SCALE GENOMIC DNA]</scope>
    <source>
        <strain evidence="2 5">SHJ</strain>
    </source>
</reference>
<dbReference type="InterPro" id="IPR003735">
    <property type="entry name" value="Metal_Tscrpt_repr"/>
</dbReference>
<evidence type="ECO:0000313" key="4">
    <source>
        <dbReference type="EMBL" id="QNG46838.1"/>
    </source>
</evidence>
<dbReference type="CDD" id="cd10154">
    <property type="entry name" value="NreA-like_DUF156"/>
    <property type="match status" value="1"/>
</dbReference>
<gene>
    <name evidence="2" type="ORF">BV87_23370</name>
    <name evidence="4" type="ORF">H3V42_04120</name>
    <name evidence="3" type="ORF">N5J77_09000</name>
</gene>
<dbReference type="Proteomes" id="UP000515377">
    <property type="component" value="Chromosome"/>
</dbReference>
<dbReference type="EMBL" id="CP020925">
    <property type="protein sequence ID" value="ATP21037.1"/>
    <property type="molecule type" value="Genomic_DNA"/>
</dbReference>
<evidence type="ECO:0000313" key="3">
    <source>
        <dbReference type="EMBL" id="MDH2131257.1"/>
    </source>
</evidence>
<reference evidence="4 6" key="2">
    <citation type="submission" date="2020-07" db="EMBL/GenBank/DDBJ databases">
        <title>Whole genome sequence of Sphingobium yanoikuyae A3.</title>
        <authorList>
            <person name="Han S.-S."/>
        </authorList>
    </citation>
    <scope>NUCLEOTIDE SEQUENCE [LARGE SCALE GENOMIC DNA]</scope>
    <source>
        <strain evidence="4 6">A3</strain>
    </source>
</reference>
<dbReference type="GO" id="GO:0045892">
    <property type="term" value="P:negative regulation of DNA-templated transcription"/>
    <property type="evidence" value="ECO:0007669"/>
    <property type="project" value="UniProtKB-ARBA"/>
</dbReference>
<name>A0A0J9CTX1_SPHYA</name>
<dbReference type="RefSeq" id="WP_004210814.1">
    <property type="nucleotide sequence ID" value="NZ_CP020925.1"/>
</dbReference>
<evidence type="ECO:0000256" key="1">
    <source>
        <dbReference type="ARBA" id="ARBA00005260"/>
    </source>
</evidence>
<comment type="similarity">
    <text evidence="1">Belongs to the FrmR/RcnR family.</text>
</comment>
<dbReference type="Proteomes" id="UP000037029">
    <property type="component" value="Chromosome"/>
</dbReference>
<dbReference type="EMBL" id="JAOCKX010000010">
    <property type="protein sequence ID" value="MDH2131257.1"/>
    <property type="molecule type" value="Genomic_DNA"/>
</dbReference>
<dbReference type="InterPro" id="IPR038390">
    <property type="entry name" value="Metal_Tscrpt_repr_sf"/>
</dbReference>
<sequence>MADHQHETHPAIIKRLNRAGGHLRSIVTMIEEGRSCVEIAQQLQAVESAIVNAKKTLINDHIDHCLSHSQDSGGVSKAVEEFRAISRYL</sequence>
<evidence type="ECO:0000313" key="5">
    <source>
        <dbReference type="Proteomes" id="UP000037029"/>
    </source>
</evidence>
<dbReference type="PANTHER" id="PTHR33677">
    <property type="entry name" value="TRANSCRIPTIONAL REPRESSOR FRMR-RELATED"/>
    <property type="match status" value="1"/>
</dbReference>
<evidence type="ECO:0000313" key="2">
    <source>
        <dbReference type="EMBL" id="ATP21037.1"/>
    </source>
</evidence>
<dbReference type="AlphaFoldDB" id="A0A0J9CTX1"/>
<proteinExistence type="inferred from homology"/>
<protein>
    <submittedName>
        <fullName evidence="2">Metal resistance protein</fullName>
    </submittedName>
    <submittedName>
        <fullName evidence="3">Metal-sensing transcriptional repressor</fullName>
    </submittedName>
</protein>
<evidence type="ECO:0000313" key="6">
    <source>
        <dbReference type="Proteomes" id="UP000515377"/>
    </source>
</evidence>
<organism evidence="2 5">
    <name type="scientific">Sphingobium yanoikuyae</name>
    <name type="common">Sphingomonas yanoikuyae</name>
    <dbReference type="NCBI Taxonomy" id="13690"/>
    <lineage>
        <taxon>Bacteria</taxon>
        <taxon>Pseudomonadati</taxon>
        <taxon>Pseudomonadota</taxon>
        <taxon>Alphaproteobacteria</taxon>
        <taxon>Sphingomonadales</taxon>
        <taxon>Sphingomonadaceae</taxon>
        <taxon>Sphingobium</taxon>
    </lineage>
</organism>
<dbReference type="Pfam" id="PF02583">
    <property type="entry name" value="Trns_repr_metal"/>
    <property type="match status" value="1"/>
</dbReference>
<dbReference type="EMBL" id="CP060122">
    <property type="protein sequence ID" value="QNG46838.1"/>
    <property type="molecule type" value="Genomic_DNA"/>
</dbReference>
<accession>A0A0J9CTX1</accession>
<dbReference type="Proteomes" id="UP001162318">
    <property type="component" value="Unassembled WGS sequence"/>
</dbReference>
<dbReference type="GO" id="GO:0046872">
    <property type="term" value="F:metal ion binding"/>
    <property type="evidence" value="ECO:0007669"/>
    <property type="project" value="InterPro"/>
</dbReference>
<dbReference type="GO" id="GO:0003677">
    <property type="term" value="F:DNA binding"/>
    <property type="evidence" value="ECO:0007669"/>
    <property type="project" value="InterPro"/>
</dbReference>